<dbReference type="AlphaFoldDB" id="R7YPG1"/>
<name>R7YPG1_CONA1</name>
<reference evidence="2" key="1">
    <citation type="submission" date="2012-06" db="EMBL/GenBank/DDBJ databases">
        <title>The genome sequence of Coniosporium apollinis CBS 100218.</title>
        <authorList>
            <consortium name="The Broad Institute Genome Sequencing Platform"/>
            <person name="Cuomo C."/>
            <person name="Gorbushina A."/>
            <person name="Noack S."/>
            <person name="Walker B."/>
            <person name="Young S.K."/>
            <person name="Zeng Q."/>
            <person name="Gargeya S."/>
            <person name="Fitzgerald M."/>
            <person name="Haas B."/>
            <person name="Abouelleil A."/>
            <person name="Alvarado L."/>
            <person name="Arachchi H.M."/>
            <person name="Berlin A.M."/>
            <person name="Chapman S.B."/>
            <person name="Goldberg J."/>
            <person name="Griggs A."/>
            <person name="Gujja S."/>
            <person name="Hansen M."/>
            <person name="Howarth C."/>
            <person name="Imamovic A."/>
            <person name="Larimer J."/>
            <person name="McCowan C."/>
            <person name="Montmayeur A."/>
            <person name="Murphy C."/>
            <person name="Neiman D."/>
            <person name="Pearson M."/>
            <person name="Priest M."/>
            <person name="Roberts A."/>
            <person name="Saif S."/>
            <person name="Shea T."/>
            <person name="Sisk P."/>
            <person name="Sykes S."/>
            <person name="Wortman J."/>
            <person name="Nusbaum C."/>
            <person name="Birren B."/>
        </authorList>
    </citation>
    <scope>NUCLEOTIDE SEQUENCE [LARGE SCALE GENOMIC DNA]</scope>
    <source>
        <strain evidence="2">CBS 100218</strain>
    </source>
</reference>
<gene>
    <name evidence="1" type="ORF">W97_02961</name>
</gene>
<proteinExistence type="predicted"/>
<protein>
    <submittedName>
        <fullName evidence="1">Uncharacterized protein</fullName>
    </submittedName>
</protein>
<dbReference type="RefSeq" id="XP_007779050.1">
    <property type="nucleotide sequence ID" value="XM_007780860.1"/>
</dbReference>
<organism evidence="1 2">
    <name type="scientific">Coniosporium apollinis (strain CBS 100218)</name>
    <name type="common">Rock-inhabiting black yeast</name>
    <dbReference type="NCBI Taxonomy" id="1168221"/>
    <lineage>
        <taxon>Eukaryota</taxon>
        <taxon>Fungi</taxon>
        <taxon>Dikarya</taxon>
        <taxon>Ascomycota</taxon>
        <taxon>Pezizomycotina</taxon>
        <taxon>Dothideomycetes</taxon>
        <taxon>Dothideomycetes incertae sedis</taxon>
        <taxon>Coniosporium</taxon>
    </lineage>
</organism>
<sequence>MARLPHDSAAHAHSAFSAYVSPLPFHLPLIVKPADSSKTRRLADVIYLILRLTITRLPTRRFDVRQQKKIERTMVIPIKELPTMIPTSAGVDRPLDGDPEAVAVDDVAGELEVADGAWTKTVVTLAVEPPAPLAVAPPFVFIFAKSPLIKTTSTAP</sequence>
<evidence type="ECO:0000313" key="1">
    <source>
        <dbReference type="EMBL" id="EON63733.1"/>
    </source>
</evidence>
<accession>R7YPG1</accession>
<dbReference type="GeneID" id="19900272"/>
<dbReference type="HOGENOM" id="CLU_1686461_0_0_1"/>
<keyword evidence="2" id="KW-1185">Reference proteome</keyword>
<dbReference type="EMBL" id="JH767564">
    <property type="protein sequence ID" value="EON63733.1"/>
    <property type="molecule type" value="Genomic_DNA"/>
</dbReference>
<dbReference type="Proteomes" id="UP000016924">
    <property type="component" value="Unassembled WGS sequence"/>
</dbReference>
<evidence type="ECO:0000313" key="2">
    <source>
        <dbReference type="Proteomes" id="UP000016924"/>
    </source>
</evidence>